<feature type="region of interest" description="Disordered" evidence="2">
    <location>
        <begin position="37"/>
        <end position="97"/>
    </location>
</feature>
<keyword evidence="1" id="KW-0862">Zinc</keyword>
<evidence type="ECO:0000256" key="1">
    <source>
        <dbReference type="PROSITE-ProRule" id="PRU00042"/>
    </source>
</evidence>
<sequence length="755" mass="83276">MQHAQPQMTGQPLPHMSTVQVNGINLSPQFIASPTVNSAQRTLHQTPPSRHMQHYQLHNATPPPHSAAAQVANRPPRCASTPSASHYQQRQQHPPQQQIQLQAVHGTPQVRMLQHTRTRQPAMQQLQLIQPHPQPQTAKPIATIAAKPSNAGNAGTTSQKVNLVCRFCHKRPKFTSNLDYSNHIIAMHPVETPFNCPHCPMHFTRRVKRQQHIVEEHGAQRFQCAQCGQSFCTQRALDQHLQRAHALEPTQPLQTQAPKQSPSQTGGAQQRLSRQQTQNLATAQPTATHQMQQSPQRRKCFLQQRPTWLESRHRNAAMASVAAAAAASTNSQTSMVRVEDVHLQMCDDAAKGKKPIDLQLDTTQLSAESTTTTTHKPAGGMHTPSPSLSGGKPQRILCCPDCDDPFNEDHAHAQPCAPPQQQQQQELQAQMQHQQQQQQQQLLEQQRERQRQQQQQQQALEQQRKQQQQQQQRTQIIHQTVLATPKQQHAPAHAHTQAGQQQKQHYITLPPSCAYEAAQLQLAQAANAIQPIQNLGVGVNLYAHGLGSGQEIQWASSADLTGLSPAIIEAPAAGGGTTTYYISASDLYQPNLIATTTTGMSPHLAGTAQQHGHHHQQQQQHRHAIELNKSSVVDANENYIEGATSAVQQRPACQQQPQQQQQIMIVIPQDYGKPGSNGATPQLYATTAGTPEPPTTYQLSQAPQAVIMQHAQPQMTGQPLPHMSTVQVNGINLSPQFIASPTVNSAQRTLHQTPP</sequence>
<dbReference type="PROSITE" id="PS00028">
    <property type="entry name" value="ZINC_FINGER_C2H2_1"/>
    <property type="match status" value="1"/>
</dbReference>
<evidence type="ECO:0000259" key="3">
    <source>
        <dbReference type="PROSITE" id="PS50157"/>
    </source>
</evidence>
<feature type="region of interest" description="Disordered" evidence="2">
    <location>
        <begin position="367"/>
        <end position="392"/>
    </location>
</feature>
<dbReference type="SMART" id="SM00355">
    <property type="entry name" value="ZnF_C2H2"/>
    <property type="match status" value="3"/>
</dbReference>
<keyword evidence="1" id="KW-0479">Metal-binding</keyword>
<dbReference type="EMBL" id="GDHF01030800">
    <property type="protein sequence ID" value="JAI21514.1"/>
    <property type="molecule type" value="Transcribed_RNA"/>
</dbReference>
<dbReference type="GO" id="GO:0008270">
    <property type="term" value="F:zinc ion binding"/>
    <property type="evidence" value="ECO:0007669"/>
    <property type="project" value="UniProtKB-KW"/>
</dbReference>
<organism evidence="4">
    <name type="scientific">Bactrocera latifrons</name>
    <name type="common">Malaysian fruit fly</name>
    <name type="synonym">Chaetodacus latifrons</name>
    <dbReference type="NCBI Taxonomy" id="174628"/>
    <lineage>
        <taxon>Eukaryota</taxon>
        <taxon>Metazoa</taxon>
        <taxon>Ecdysozoa</taxon>
        <taxon>Arthropoda</taxon>
        <taxon>Hexapoda</taxon>
        <taxon>Insecta</taxon>
        <taxon>Pterygota</taxon>
        <taxon>Neoptera</taxon>
        <taxon>Endopterygota</taxon>
        <taxon>Diptera</taxon>
        <taxon>Brachycera</taxon>
        <taxon>Muscomorpha</taxon>
        <taxon>Tephritoidea</taxon>
        <taxon>Tephritidae</taxon>
        <taxon>Bactrocera</taxon>
        <taxon>Bactrocera</taxon>
    </lineage>
</organism>
<feature type="compositionally biased region" description="Low complexity" evidence="2">
    <location>
        <begin position="88"/>
        <end position="97"/>
    </location>
</feature>
<dbReference type="PROSITE" id="PS50157">
    <property type="entry name" value="ZINC_FINGER_C2H2_2"/>
    <property type="match status" value="1"/>
</dbReference>
<feature type="compositionally biased region" description="Low complexity" evidence="2">
    <location>
        <begin position="420"/>
        <end position="433"/>
    </location>
</feature>
<proteinExistence type="predicted"/>
<dbReference type="Gene3D" id="3.30.160.60">
    <property type="entry name" value="Classic Zinc Finger"/>
    <property type="match status" value="2"/>
</dbReference>
<dbReference type="OrthoDB" id="2687452at2759"/>
<dbReference type="InterPro" id="IPR013087">
    <property type="entry name" value="Znf_C2H2_type"/>
</dbReference>
<accession>A0A0K8U477</accession>
<protein>
    <recommendedName>
        <fullName evidence="3">C2H2-type domain-containing protein</fullName>
    </recommendedName>
</protein>
<dbReference type="InterPro" id="IPR036236">
    <property type="entry name" value="Znf_C2H2_sf"/>
</dbReference>
<dbReference type="AlphaFoldDB" id="A0A0K8U477"/>
<feature type="region of interest" description="Disordered" evidence="2">
    <location>
        <begin position="250"/>
        <end position="298"/>
    </location>
</feature>
<feature type="non-terminal residue" evidence="4">
    <location>
        <position position="755"/>
    </location>
</feature>
<dbReference type="SUPFAM" id="SSF57667">
    <property type="entry name" value="beta-beta-alpha zinc fingers"/>
    <property type="match status" value="1"/>
</dbReference>
<keyword evidence="1" id="KW-0863">Zinc-finger</keyword>
<feature type="compositionally biased region" description="Polar residues" evidence="2">
    <location>
        <begin position="251"/>
        <end position="295"/>
    </location>
</feature>
<feature type="region of interest" description="Disordered" evidence="2">
    <location>
        <begin position="410"/>
        <end position="433"/>
    </location>
</feature>
<reference evidence="4" key="1">
    <citation type="submission" date="2015-06" db="EMBL/GenBank/DDBJ databases">
        <authorList>
            <person name="Hoefler B.C."/>
            <person name="Straight P.D."/>
        </authorList>
    </citation>
    <scope>NUCLEOTIDE SEQUENCE</scope>
</reference>
<evidence type="ECO:0000256" key="2">
    <source>
        <dbReference type="SAM" id="MobiDB-lite"/>
    </source>
</evidence>
<gene>
    <name evidence="4" type="ORF">c1_g1_i2</name>
</gene>
<evidence type="ECO:0000313" key="4">
    <source>
        <dbReference type="EMBL" id="JAI21514.1"/>
    </source>
</evidence>
<feature type="region of interest" description="Disordered" evidence="2">
    <location>
        <begin position="484"/>
        <end position="504"/>
    </location>
</feature>
<feature type="compositionally biased region" description="Polar residues" evidence="2">
    <location>
        <begin position="37"/>
        <end position="48"/>
    </location>
</feature>
<feature type="domain" description="C2H2-type" evidence="3">
    <location>
        <begin position="222"/>
        <end position="250"/>
    </location>
</feature>
<name>A0A0K8U477_BACLA</name>